<comment type="caution">
    <text evidence="1">The sequence shown here is derived from an EMBL/GenBank/DDBJ whole genome shotgun (WGS) entry which is preliminary data.</text>
</comment>
<organism evidence="1 2">
    <name type="scientific">Diploscapter pachys</name>
    <dbReference type="NCBI Taxonomy" id="2018661"/>
    <lineage>
        <taxon>Eukaryota</taxon>
        <taxon>Metazoa</taxon>
        <taxon>Ecdysozoa</taxon>
        <taxon>Nematoda</taxon>
        <taxon>Chromadorea</taxon>
        <taxon>Rhabditida</taxon>
        <taxon>Rhabditina</taxon>
        <taxon>Rhabditomorpha</taxon>
        <taxon>Rhabditoidea</taxon>
        <taxon>Rhabditidae</taxon>
        <taxon>Diploscapter</taxon>
    </lineage>
</organism>
<evidence type="ECO:0000313" key="1">
    <source>
        <dbReference type="EMBL" id="PAV90565.1"/>
    </source>
</evidence>
<accession>A0A2A2LX57</accession>
<sequence length="97" mass="10821">MKVAMMQHCNAVVRQSVGGGGQSILATFPALAHFVHPQTLETLLPVYDLPSHLFSSSHSSLLSQFEPFLFLCRCRGREDAQTLGHTHRFKSAENKRN</sequence>
<name>A0A2A2LX57_9BILA</name>
<dbReference type="AlphaFoldDB" id="A0A2A2LX57"/>
<proteinExistence type="predicted"/>
<protein>
    <submittedName>
        <fullName evidence="1">Uncharacterized protein</fullName>
    </submittedName>
</protein>
<reference evidence="1 2" key="1">
    <citation type="journal article" date="2017" name="Curr. Biol.">
        <title>Genome architecture and evolution of a unichromosomal asexual nematode.</title>
        <authorList>
            <person name="Fradin H."/>
            <person name="Zegar C."/>
            <person name="Gutwein M."/>
            <person name="Lucas J."/>
            <person name="Kovtun M."/>
            <person name="Corcoran D."/>
            <person name="Baugh L.R."/>
            <person name="Kiontke K."/>
            <person name="Gunsalus K."/>
            <person name="Fitch D.H."/>
            <person name="Piano F."/>
        </authorList>
    </citation>
    <scope>NUCLEOTIDE SEQUENCE [LARGE SCALE GENOMIC DNA]</scope>
    <source>
        <strain evidence="1">PF1309</strain>
    </source>
</reference>
<dbReference type="EMBL" id="LIAE01006367">
    <property type="protein sequence ID" value="PAV90565.1"/>
    <property type="molecule type" value="Genomic_DNA"/>
</dbReference>
<dbReference type="Proteomes" id="UP000218231">
    <property type="component" value="Unassembled WGS sequence"/>
</dbReference>
<keyword evidence="2" id="KW-1185">Reference proteome</keyword>
<evidence type="ECO:0000313" key="2">
    <source>
        <dbReference type="Proteomes" id="UP000218231"/>
    </source>
</evidence>
<gene>
    <name evidence="1" type="ORF">WR25_09176</name>
</gene>